<dbReference type="GO" id="GO:0003677">
    <property type="term" value="F:DNA binding"/>
    <property type="evidence" value="ECO:0007669"/>
    <property type="project" value="InterPro"/>
</dbReference>
<dbReference type="SMART" id="SM00382">
    <property type="entry name" value="AAA"/>
    <property type="match status" value="2"/>
</dbReference>
<name>A0A087ANZ5_9BIFI</name>
<dbReference type="PANTHER" id="PTHR42855:SF1">
    <property type="entry name" value="ABC TRANSPORTER DOMAIN-CONTAINING PROTEIN"/>
    <property type="match status" value="1"/>
</dbReference>
<dbReference type="AlphaFoldDB" id="A0A087ANZ5"/>
<evidence type="ECO:0000313" key="5">
    <source>
        <dbReference type="EMBL" id="KFI60495.1"/>
    </source>
</evidence>
<dbReference type="Pfam" id="PF00005">
    <property type="entry name" value="ABC_tran"/>
    <property type="match status" value="2"/>
</dbReference>
<dbReference type="PROSITE" id="PS50893">
    <property type="entry name" value="ABC_TRANSPORTER_2"/>
    <property type="match status" value="2"/>
</dbReference>
<feature type="compositionally biased region" description="Basic and acidic residues" evidence="3">
    <location>
        <begin position="711"/>
        <end position="720"/>
    </location>
</feature>
<protein>
    <submittedName>
        <fullName evidence="5">ABC superfamily ATP binding cassette transporter, ABC protein</fullName>
        <ecNumber evidence="5">3.6.3.33</ecNumber>
    </submittedName>
</protein>
<dbReference type="EC" id="3.6.3.33" evidence="5"/>
<dbReference type="OrthoDB" id="3169603at2"/>
<dbReference type="InterPro" id="IPR037118">
    <property type="entry name" value="Val-tRNA_synth_C_sf"/>
</dbReference>
<keyword evidence="1" id="KW-0547">Nucleotide-binding</keyword>
<feature type="region of interest" description="Disordered" evidence="3">
    <location>
        <begin position="379"/>
        <end position="420"/>
    </location>
</feature>
<evidence type="ECO:0000256" key="2">
    <source>
        <dbReference type="ARBA" id="ARBA00022840"/>
    </source>
</evidence>
<accession>A0A087ANZ5</accession>
<evidence type="ECO:0000259" key="4">
    <source>
        <dbReference type="PROSITE" id="PS50893"/>
    </source>
</evidence>
<dbReference type="GO" id="GO:0005524">
    <property type="term" value="F:ATP binding"/>
    <property type="evidence" value="ECO:0007669"/>
    <property type="project" value="UniProtKB-KW"/>
</dbReference>
<evidence type="ECO:0000313" key="6">
    <source>
        <dbReference type="Proteomes" id="UP000029046"/>
    </source>
</evidence>
<dbReference type="Pfam" id="PF16326">
    <property type="entry name" value="ABC_tran_CTD"/>
    <property type="match status" value="1"/>
</dbReference>
<feature type="region of interest" description="Disordered" evidence="3">
    <location>
        <begin position="648"/>
        <end position="720"/>
    </location>
</feature>
<dbReference type="GO" id="GO:0016887">
    <property type="term" value="F:ATP hydrolysis activity"/>
    <property type="evidence" value="ECO:0007669"/>
    <property type="project" value="InterPro"/>
</dbReference>
<feature type="domain" description="ABC transporter" evidence="4">
    <location>
        <begin position="426"/>
        <end position="647"/>
    </location>
</feature>
<dbReference type="InterPro" id="IPR003439">
    <property type="entry name" value="ABC_transporter-like_ATP-bd"/>
</dbReference>
<dbReference type="InterPro" id="IPR032781">
    <property type="entry name" value="ABC_tran_Xtn"/>
</dbReference>
<dbReference type="EMBL" id="JGYX01000005">
    <property type="protein sequence ID" value="KFI60495.1"/>
    <property type="molecule type" value="Genomic_DNA"/>
</dbReference>
<feature type="domain" description="ABC transporter" evidence="4">
    <location>
        <begin position="6"/>
        <end position="224"/>
    </location>
</feature>
<sequence length="780" mass="84331">MPIYDIGLEQVSLAFATKTIFTDVTQGVFEGDRIGIVGRNGDGKSTLLHLFNGTQEPDSGRVTKRGGLSFGMLDQRDPLDDNATVRQAALEGREDYEWASETRSREIVEALLGGISLDARIGSLSGGQRRRADLARLLLKDWDILALDEPTNHLDVVTIHWLAEHLKTRWGKGQGALLLVTHDRWFLDEVCESMWEVHDGTIDPFEGGYSAYMLQRVERDRQADVREARRRNLARKELAWLSRGARARSTKQKFHVKQARELIADVPPLRNTLELKQMATSRLGKQVVDLIDVTQVFAAENGVTVDGTPHPDAVRPAFMGDADTAGAAAIDPDVAEMAASASRVDVVRPMYAEPQAYGAVELAVDDLSTDPRLRDAGVAFAPTVTSDSSAERPDAPSVTGGEPSARSASSGEGATLQDATGEATTLPATSAAHKVSVTGRKVLDDVTWLIGPGDRFGIVGANGAGKSTLLKILDGSITPTAGHVNIGKTVRFAVLSQRLDELEALGKYKVKEVLSRYKPSYIVDGKEVTPGQLMERLGFEAAQLMTPIRDLSGGQKRRMQLLLILLDEPNVLIMDEPGNDLDTDMLAVMEDLLDTWPGTLIVVSHDRYLLERVTDQQFALIGGKIRHLPGGVDDYLAMTEAIKAGRDPFAGDAASNRRKGSAGATGTATPADDAAGIADDAAAPEHGTQSGNGGATGTATVGGTPKLTGKAFHEASKRVSQIERKLAKLEEEKSELETRMAEHDPSDYAGLNEMNVRLQAIAEEAEPLELEWMELSEQLE</sequence>
<dbReference type="Proteomes" id="UP000029046">
    <property type="component" value="Unassembled WGS sequence"/>
</dbReference>
<gene>
    <name evidence="5" type="ORF">BIGA_1088</name>
</gene>
<dbReference type="CDD" id="cd03221">
    <property type="entry name" value="ABCF_EF-3"/>
    <property type="match status" value="2"/>
</dbReference>
<keyword evidence="2" id="KW-0067">ATP-binding</keyword>
<dbReference type="Pfam" id="PF12848">
    <property type="entry name" value="ABC_tran_Xtn"/>
    <property type="match status" value="1"/>
</dbReference>
<evidence type="ECO:0000256" key="3">
    <source>
        <dbReference type="SAM" id="MobiDB-lite"/>
    </source>
</evidence>
<reference evidence="5 6" key="1">
    <citation type="submission" date="2014-03" db="EMBL/GenBank/DDBJ databases">
        <title>Genomics of Bifidobacteria.</title>
        <authorList>
            <person name="Ventura M."/>
            <person name="Milani C."/>
            <person name="Lugli G.A."/>
        </authorList>
    </citation>
    <scope>NUCLEOTIDE SEQUENCE [LARGE SCALE GENOMIC DNA]</scope>
    <source>
        <strain evidence="5 6">LMG 11586</strain>
    </source>
</reference>
<dbReference type="SUPFAM" id="SSF52540">
    <property type="entry name" value="P-loop containing nucleoside triphosphate hydrolases"/>
    <property type="match status" value="2"/>
</dbReference>
<keyword evidence="6" id="KW-1185">Reference proteome</keyword>
<dbReference type="PROSITE" id="PS00211">
    <property type="entry name" value="ABC_TRANSPORTER_1"/>
    <property type="match status" value="2"/>
</dbReference>
<dbReference type="Gene3D" id="1.10.287.380">
    <property type="entry name" value="Valyl-tRNA synthetase, C-terminal domain"/>
    <property type="match status" value="1"/>
</dbReference>
<evidence type="ECO:0000256" key="1">
    <source>
        <dbReference type="ARBA" id="ARBA00022741"/>
    </source>
</evidence>
<organism evidence="5 6">
    <name type="scientific">Bifidobacterium pullorum subsp. gallinarum</name>
    <dbReference type="NCBI Taxonomy" id="78344"/>
    <lineage>
        <taxon>Bacteria</taxon>
        <taxon>Bacillati</taxon>
        <taxon>Actinomycetota</taxon>
        <taxon>Actinomycetes</taxon>
        <taxon>Bifidobacteriales</taxon>
        <taxon>Bifidobacteriaceae</taxon>
        <taxon>Bifidobacterium</taxon>
    </lineage>
</organism>
<proteinExistence type="predicted"/>
<dbReference type="InterPro" id="IPR003593">
    <property type="entry name" value="AAA+_ATPase"/>
</dbReference>
<dbReference type="InterPro" id="IPR027417">
    <property type="entry name" value="P-loop_NTPase"/>
</dbReference>
<dbReference type="InterPro" id="IPR032524">
    <property type="entry name" value="ABC_tran_C"/>
</dbReference>
<keyword evidence="5" id="KW-0378">Hydrolase</keyword>
<comment type="caution">
    <text evidence="5">The sequence shown here is derived from an EMBL/GenBank/DDBJ whole genome shotgun (WGS) entry which is preliminary data.</text>
</comment>
<dbReference type="Gene3D" id="3.40.50.300">
    <property type="entry name" value="P-loop containing nucleotide triphosphate hydrolases"/>
    <property type="match status" value="2"/>
</dbReference>
<dbReference type="PANTHER" id="PTHR42855">
    <property type="entry name" value="ABC TRANSPORTER ATP-BINDING SUBUNIT"/>
    <property type="match status" value="1"/>
</dbReference>
<dbReference type="RefSeq" id="WP_033505390.1">
    <property type="nucleotide sequence ID" value="NZ_JGYX01000005.1"/>
</dbReference>
<dbReference type="InterPro" id="IPR051309">
    <property type="entry name" value="ABCF_ATPase"/>
</dbReference>
<feature type="compositionally biased region" description="Low complexity" evidence="3">
    <location>
        <begin position="662"/>
        <end position="681"/>
    </location>
</feature>
<dbReference type="InterPro" id="IPR017871">
    <property type="entry name" value="ABC_transporter-like_CS"/>
</dbReference>
<dbReference type="eggNOG" id="COG0488">
    <property type="taxonomic scope" value="Bacteria"/>
</dbReference>